<evidence type="ECO:0000256" key="4">
    <source>
        <dbReference type="ARBA" id="ARBA00005161"/>
    </source>
</evidence>
<dbReference type="InterPro" id="IPR013785">
    <property type="entry name" value="Aldolase_TIM"/>
</dbReference>
<dbReference type="GO" id="GO:0005737">
    <property type="term" value="C:cytoplasm"/>
    <property type="evidence" value="ECO:0007669"/>
    <property type="project" value="InterPro"/>
</dbReference>
<keyword evidence="17" id="KW-1185">Reference proteome</keyword>
<dbReference type="GO" id="GO:0005886">
    <property type="term" value="C:plasma membrane"/>
    <property type="evidence" value="ECO:0007669"/>
    <property type="project" value="TreeGrafter"/>
</dbReference>
<evidence type="ECO:0000256" key="7">
    <source>
        <dbReference type="ARBA" id="ARBA00018366"/>
    </source>
</evidence>
<organism evidence="16 17">
    <name type="scientific">Beutenbergia cavernae (strain ATCC BAA-8 / DSM 12333 / CCUG 43141 / JCM 11478 / NBRC 16432 / NCIMB 13614 / HKI 0122)</name>
    <dbReference type="NCBI Taxonomy" id="471853"/>
    <lineage>
        <taxon>Bacteria</taxon>
        <taxon>Bacillati</taxon>
        <taxon>Actinomycetota</taxon>
        <taxon>Actinomycetes</taxon>
        <taxon>Micrococcales</taxon>
        <taxon>Beutenbergiaceae</taxon>
        <taxon>Beutenbergia</taxon>
    </lineage>
</organism>
<evidence type="ECO:0000313" key="17">
    <source>
        <dbReference type="Proteomes" id="UP000007962"/>
    </source>
</evidence>
<dbReference type="RefSeq" id="WP_015882373.1">
    <property type="nucleotide sequence ID" value="NC_012669.1"/>
</dbReference>
<dbReference type="eggNOG" id="COG0167">
    <property type="taxonomic scope" value="Bacteria"/>
</dbReference>
<dbReference type="GO" id="GO:0044205">
    <property type="term" value="P:'de novo' UMP biosynthetic process"/>
    <property type="evidence" value="ECO:0007669"/>
    <property type="project" value="UniProtKB-UniPathway"/>
</dbReference>
<dbReference type="InterPro" id="IPR005719">
    <property type="entry name" value="Dihydroorotate_DH_2"/>
</dbReference>
<dbReference type="PIRSF" id="PIRSF000164">
    <property type="entry name" value="DHO_oxidase"/>
    <property type="match status" value="1"/>
</dbReference>
<name>C5C505_BEUC1</name>
<comment type="catalytic activity">
    <reaction evidence="13">
        <text>(S)-dihydroorotate + a quinone = orotate + a quinol</text>
        <dbReference type="Rhea" id="RHEA:30187"/>
        <dbReference type="ChEBI" id="CHEBI:24646"/>
        <dbReference type="ChEBI" id="CHEBI:30839"/>
        <dbReference type="ChEBI" id="CHEBI:30864"/>
        <dbReference type="ChEBI" id="CHEBI:132124"/>
        <dbReference type="EC" id="1.3.5.2"/>
    </reaction>
</comment>
<dbReference type="PANTHER" id="PTHR48109">
    <property type="entry name" value="DIHYDROOROTATE DEHYDROGENASE (QUINONE), MITOCHONDRIAL-RELATED"/>
    <property type="match status" value="1"/>
</dbReference>
<dbReference type="NCBIfam" id="TIGR01036">
    <property type="entry name" value="pyrD_sub2"/>
    <property type="match status" value="1"/>
</dbReference>
<evidence type="ECO:0000256" key="13">
    <source>
        <dbReference type="ARBA" id="ARBA00048639"/>
    </source>
</evidence>
<evidence type="ECO:0000256" key="1">
    <source>
        <dbReference type="ARBA" id="ARBA00001917"/>
    </source>
</evidence>
<dbReference type="PANTHER" id="PTHR48109:SF4">
    <property type="entry name" value="DIHYDROOROTATE DEHYDROGENASE (QUINONE), MITOCHONDRIAL"/>
    <property type="match status" value="1"/>
</dbReference>
<evidence type="ECO:0000256" key="9">
    <source>
        <dbReference type="ARBA" id="ARBA00022643"/>
    </source>
</evidence>
<dbReference type="InterPro" id="IPR012135">
    <property type="entry name" value="Dihydroorotate_DH_1_2"/>
</dbReference>
<evidence type="ECO:0000256" key="6">
    <source>
        <dbReference type="ARBA" id="ARBA00012791"/>
    </source>
</evidence>
<protein>
    <recommendedName>
        <fullName evidence="7 14">Dihydroorotate dehydrogenase (quinone)</fullName>
        <ecNumber evidence="6 14">1.3.5.2</ecNumber>
    </recommendedName>
</protein>
<evidence type="ECO:0000256" key="8">
    <source>
        <dbReference type="ARBA" id="ARBA00022630"/>
    </source>
</evidence>
<keyword evidence="11 16" id="KW-0560">Oxidoreductase</keyword>
<dbReference type="HOGENOM" id="CLU_013640_2_0_11"/>
<evidence type="ECO:0000259" key="15">
    <source>
        <dbReference type="Pfam" id="PF01180"/>
    </source>
</evidence>
<comment type="cofactor">
    <cofactor evidence="1">
        <name>FMN</name>
        <dbReference type="ChEBI" id="CHEBI:58210"/>
    </cofactor>
</comment>
<accession>C5C505</accession>
<dbReference type="InterPro" id="IPR001295">
    <property type="entry name" value="Dihydroorotate_DH_CS"/>
</dbReference>
<dbReference type="GO" id="GO:0106430">
    <property type="term" value="F:dihydroorotate dehydrogenase (quinone) activity"/>
    <property type="evidence" value="ECO:0007669"/>
    <property type="project" value="UniProtKB-EC"/>
</dbReference>
<dbReference type="Proteomes" id="UP000007962">
    <property type="component" value="Chromosome"/>
</dbReference>
<feature type="domain" description="Dihydroorotate dehydrogenase catalytic" evidence="15">
    <location>
        <begin position="51"/>
        <end position="335"/>
    </location>
</feature>
<dbReference type="InterPro" id="IPR005720">
    <property type="entry name" value="Dihydroorotate_DH_cat"/>
</dbReference>
<dbReference type="KEGG" id="bcv:Bcav_1877"/>
<keyword evidence="10" id="KW-0665">Pyrimidine biosynthesis</keyword>
<gene>
    <name evidence="16" type="ordered locus">Bcav_1877</name>
</gene>
<dbReference type="GO" id="GO:0006207">
    <property type="term" value="P:'de novo' pyrimidine nucleobase biosynthetic process"/>
    <property type="evidence" value="ECO:0007669"/>
    <property type="project" value="UniProtKB-UniRule"/>
</dbReference>
<comment type="similarity">
    <text evidence="5">Belongs to the dihydroorotate dehydrogenase family. Type 2 subfamily.</text>
</comment>
<evidence type="ECO:0000313" key="16">
    <source>
        <dbReference type="EMBL" id="ACQ80133.1"/>
    </source>
</evidence>
<evidence type="ECO:0000256" key="11">
    <source>
        <dbReference type="ARBA" id="ARBA00023002"/>
    </source>
</evidence>
<sequence>MYGALFSTVALRFDPERAHHVAGTLIRVAGAVPPLRWVLERTFGRPHGQGVELFGRHLRSRFALAAGFDKDATMVAGLAALGFAAVEIGTVTAVAQPGNPRPRLFRVTAQRALLNRMGFNNGGAEAVARRLHRLRSTRHGRALVVGANIGKSKVTAAADAVADYRASARALAPYVDYVVVNVSSPNTPGLRDLQAVDALRPILVAVLAESGRVAHRDVPVLVKIAPDLADDDVRAIARLARELGLEGVVAANTTIRHDVGVGGLSGPPLLTRGLEVVRLARAELGPGGTVIGVGGVSDARDAAAYLDAGADLVQAYTGLIYDGPAWPGRVGRALADATDAGRRQ</sequence>
<dbReference type="PROSITE" id="PS00911">
    <property type="entry name" value="DHODEHASE_1"/>
    <property type="match status" value="1"/>
</dbReference>
<dbReference type="EMBL" id="CP001618">
    <property type="protein sequence ID" value="ACQ80133.1"/>
    <property type="molecule type" value="Genomic_DNA"/>
</dbReference>
<dbReference type="Gene3D" id="3.20.20.70">
    <property type="entry name" value="Aldolase class I"/>
    <property type="match status" value="1"/>
</dbReference>
<dbReference type="InterPro" id="IPR050074">
    <property type="entry name" value="DHO_dehydrogenase"/>
</dbReference>
<dbReference type="EC" id="1.3.5.2" evidence="6 14"/>
<dbReference type="UniPathway" id="UPA00070">
    <property type="reaction ID" value="UER00946"/>
</dbReference>
<reference evidence="16 17" key="1">
    <citation type="journal article" date="2009" name="Stand. Genomic Sci.">
        <title>Complete genome sequence of Beutenbergia cavernae type strain (HKI 0122).</title>
        <authorList>
            <person name="Land M."/>
            <person name="Pukall R."/>
            <person name="Abt B."/>
            <person name="Goker M."/>
            <person name="Rohde M."/>
            <person name="Glavina Del Rio T."/>
            <person name="Tice H."/>
            <person name="Copeland A."/>
            <person name="Cheng J.F."/>
            <person name="Lucas S."/>
            <person name="Chen F."/>
            <person name="Nolan M."/>
            <person name="Bruce D."/>
            <person name="Goodwin L."/>
            <person name="Pitluck S."/>
            <person name="Ivanova N."/>
            <person name="Mavromatis K."/>
            <person name="Ovchinnikova G."/>
            <person name="Pati A."/>
            <person name="Chen A."/>
            <person name="Palaniappan K."/>
            <person name="Hauser L."/>
            <person name="Chang Y.J."/>
            <person name="Jefferies C.C."/>
            <person name="Saunders E."/>
            <person name="Brettin T."/>
            <person name="Detter J.C."/>
            <person name="Han C."/>
            <person name="Chain P."/>
            <person name="Bristow J."/>
            <person name="Eisen J.A."/>
            <person name="Markowitz V."/>
            <person name="Hugenholtz P."/>
            <person name="Kyrpides N.C."/>
            <person name="Klenk H.P."/>
            <person name="Lapidus A."/>
        </authorList>
    </citation>
    <scope>NUCLEOTIDE SEQUENCE [LARGE SCALE GENOMIC DNA]</scope>
    <source>
        <strain evidence="17">ATCC BAA-8 / DSM 12333 / NBRC 16432</strain>
    </source>
</reference>
<keyword evidence="9" id="KW-0288">FMN</keyword>
<dbReference type="Pfam" id="PF01180">
    <property type="entry name" value="DHO_dh"/>
    <property type="match status" value="1"/>
</dbReference>
<dbReference type="AlphaFoldDB" id="C5C505"/>
<dbReference type="NCBIfam" id="NF003652">
    <property type="entry name" value="PRK05286.2-5"/>
    <property type="match status" value="1"/>
</dbReference>
<comment type="subcellular location">
    <subcellularLocation>
        <location evidence="3">Membrane</location>
    </subcellularLocation>
</comment>
<dbReference type="OrthoDB" id="9802377at2"/>
<proteinExistence type="inferred from homology"/>
<keyword evidence="8" id="KW-0285">Flavoprotein</keyword>
<dbReference type="CDD" id="cd04738">
    <property type="entry name" value="DHOD_2_like"/>
    <property type="match status" value="1"/>
</dbReference>
<evidence type="ECO:0000256" key="2">
    <source>
        <dbReference type="ARBA" id="ARBA00003125"/>
    </source>
</evidence>
<evidence type="ECO:0000256" key="5">
    <source>
        <dbReference type="ARBA" id="ARBA00005359"/>
    </source>
</evidence>
<dbReference type="STRING" id="471853.Bcav_1877"/>
<comment type="function">
    <text evidence="2">Catalyzes the conversion of dihydroorotate to orotate with quinone as electron acceptor.</text>
</comment>
<evidence type="ECO:0000256" key="14">
    <source>
        <dbReference type="NCBIfam" id="TIGR01036"/>
    </source>
</evidence>
<evidence type="ECO:0000256" key="3">
    <source>
        <dbReference type="ARBA" id="ARBA00004370"/>
    </source>
</evidence>
<keyword evidence="12" id="KW-0472">Membrane</keyword>
<dbReference type="PROSITE" id="PS00912">
    <property type="entry name" value="DHODEHASE_2"/>
    <property type="match status" value="1"/>
</dbReference>
<comment type="pathway">
    <text evidence="4">Pyrimidine metabolism; UMP biosynthesis via de novo pathway; orotate from (S)-dihydroorotate (quinone route): step 1/1.</text>
</comment>
<evidence type="ECO:0000256" key="12">
    <source>
        <dbReference type="ARBA" id="ARBA00023136"/>
    </source>
</evidence>
<evidence type="ECO:0000256" key="10">
    <source>
        <dbReference type="ARBA" id="ARBA00022975"/>
    </source>
</evidence>
<dbReference type="SUPFAM" id="SSF51395">
    <property type="entry name" value="FMN-linked oxidoreductases"/>
    <property type="match status" value="1"/>
</dbReference>